<gene>
    <name evidence="1" type="ORF">BJ138DRAFT_1181858</name>
</gene>
<sequence length="332" mass="36142">MAALTSTQTTREDQSQHSHSSDDERELARQRPAPQPKARSPSPPKANTDWRGRRTGPGLGPDSTRSSRTLFVPGSARAGTGADGSVGGHARCDQCGAAAQRAAAAHDTGGPVKTEAEDTKTQTQTGTWRCHHHRHRHPHPPPNTKKKKQTTNLAGDDPALSIPIAPTEADAYLQDAEVLPDAAMLRGMGWVKGAVASSSARFKRTGKDREGAGGKGPRSGGRAGMVEPYVPATRPALLGIGARGGERYVPLVKKEGGSKDVGASRQTSRLPKGDRDSRREYERCGCHDDDRSACRKDERDKRDYDGRDRCDDDRDRQRSNDRQRRRDYDDRG</sequence>
<protein>
    <submittedName>
        <fullName evidence="1">Uncharacterized protein</fullName>
    </submittedName>
</protein>
<evidence type="ECO:0000313" key="2">
    <source>
        <dbReference type="Proteomes" id="UP000790377"/>
    </source>
</evidence>
<dbReference type="EMBL" id="MU267832">
    <property type="protein sequence ID" value="KAH7908276.1"/>
    <property type="molecule type" value="Genomic_DNA"/>
</dbReference>
<organism evidence="1 2">
    <name type="scientific">Hygrophoropsis aurantiaca</name>
    <dbReference type="NCBI Taxonomy" id="72124"/>
    <lineage>
        <taxon>Eukaryota</taxon>
        <taxon>Fungi</taxon>
        <taxon>Dikarya</taxon>
        <taxon>Basidiomycota</taxon>
        <taxon>Agaricomycotina</taxon>
        <taxon>Agaricomycetes</taxon>
        <taxon>Agaricomycetidae</taxon>
        <taxon>Boletales</taxon>
        <taxon>Coniophorineae</taxon>
        <taxon>Hygrophoropsidaceae</taxon>
        <taxon>Hygrophoropsis</taxon>
    </lineage>
</organism>
<dbReference type="Proteomes" id="UP000790377">
    <property type="component" value="Unassembled WGS sequence"/>
</dbReference>
<proteinExistence type="predicted"/>
<reference evidence="1" key="1">
    <citation type="journal article" date="2021" name="New Phytol.">
        <title>Evolutionary innovations through gain and loss of genes in the ectomycorrhizal Boletales.</title>
        <authorList>
            <person name="Wu G."/>
            <person name="Miyauchi S."/>
            <person name="Morin E."/>
            <person name="Kuo A."/>
            <person name="Drula E."/>
            <person name="Varga T."/>
            <person name="Kohler A."/>
            <person name="Feng B."/>
            <person name="Cao Y."/>
            <person name="Lipzen A."/>
            <person name="Daum C."/>
            <person name="Hundley H."/>
            <person name="Pangilinan J."/>
            <person name="Johnson J."/>
            <person name="Barry K."/>
            <person name="LaButti K."/>
            <person name="Ng V."/>
            <person name="Ahrendt S."/>
            <person name="Min B."/>
            <person name="Choi I.G."/>
            <person name="Park H."/>
            <person name="Plett J.M."/>
            <person name="Magnuson J."/>
            <person name="Spatafora J.W."/>
            <person name="Nagy L.G."/>
            <person name="Henrissat B."/>
            <person name="Grigoriev I.V."/>
            <person name="Yang Z.L."/>
            <person name="Xu J."/>
            <person name="Martin F.M."/>
        </authorList>
    </citation>
    <scope>NUCLEOTIDE SEQUENCE</scope>
    <source>
        <strain evidence="1">ATCC 28755</strain>
    </source>
</reference>
<name>A0ACB8A500_9AGAM</name>
<keyword evidence="2" id="KW-1185">Reference proteome</keyword>
<accession>A0ACB8A500</accession>
<comment type="caution">
    <text evidence="1">The sequence shown here is derived from an EMBL/GenBank/DDBJ whole genome shotgun (WGS) entry which is preliminary data.</text>
</comment>
<evidence type="ECO:0000313" key="1">
    <source>
        <dbReference type="EMBL" id="KAH7908276.1"/>
    </source>
</evidence>